<gene>
    <name evidence="9" type="ORF">Salmuc_04755</name>
</gene>
<organism evidence="9 10">
    <name type="scientific">Salipiger mucosus DSM 16094</name>
    <dbReference type="NCBI Taxonomy" id="1123237"/>
    <lineage>
        <taxon>Bacteria</taxon>
        <taxon>Pseudomonadati</taxon>
        <taxon>Pseudomonadota</taxon>
        <taxon>Alphaproteobacteria</taxon>
        <taxon>Rhodobacterales</taxon>
        <taxon>Roseobacteraceae</taxon>
        <taxon>Salipiger</taxon>
    </lineage>
</organism>
<keyword evidence="10" id="KW-1185">Reference proteome</keyword>
<comment type="subcellular location">
    <subcellularLocation>
        <location evidence="1 7">Cell membrane</location>
        <topology evidence="1 7">Multi-pass membrane protein</topology>
    </subcellularLocation>
</comment>
<evidence type="ECO:0000313" key="9">
    <source>
        <dbReference type="EMBL" id="EPX79536.1"/>
    </source>
</evidence>
<feature type="transmembrane region" description="Helical" evidence="7">
    <location>
        <begin position="364"/>
        <end position="384"/>
    </location>
</feature>
<feature type="transmembrane region" description="Helical" evidence="7">
    <location>
        <begin position="212"/>
        <end position="232"/>
    </location>
</feature>
<feature type="transmembrane region" description="Helical" evidence="7">
    <location>
        <begin position="430"/>
        <end position="448"/>
    </location>
</feature>
<feature type="transmembrane region" description="Helical" evidence="7">
    <location>
        <begin position="396"/>
        <end position="424"/>
    </location>
</feature>
<evidence type="ECO:0000256" key="2">
    <source>
        <dbReference type="ARBA" id="ARBA00022448"/>
    </source>
</evidence>
<dbReference type="GO" id="GO:0055085">
    <property type="term" value="P:transmembrane transport"/>
    <property type="evidence" value="ECO:0007669"/>
    <property type="project" value="InterPro"/>
</dbReference>
<evidence type="ECO:0000256" key="5">
    <source>
        <dbReference type="ARBA" id="ARBA00022989"/>
    </source>
</evidence>
<dbReference type="EMBL" id="APVH01000036">
    <property type="protein sequence ID" value="EPX79536.1"/>
    <property type="molecule type" value="Genomic_DNA"/>
</dbReference>
<sequence length="565" mass="58566">MPAPGAGLLRRAPLLTLLVMLGPVAAGLAGTLLPAFGIMPATGEAMPGLDQFRALAEWPGLARSAALSLGTGLGATALALAITVLICAGWHGTRAFRVLERGLSPLLSVPHAAAAFGLAFLIAPSGWIARALAPLAGWERPPDVLILQDPLGLSLIAGLVVKEVPFLLLMTLAALPLLRPGQSLATAQALGYGRVSGWLTVVLPRLYPQIRLPVYAVLAFSLSVVDVAMILGPNTPPPLAVQVLRWMSDPDIALRSRAAAAAVLQLGLALAALGLWRLGEIGVAWLGRRWIEAGSRGHGEGVLRAAGLTLGALSGAAVVLGLCALAVWSVAGFWGFPDMLPQALSGRTWMRHGMALSDPLADTAVIALAATAVALALTLACLEAEHRFGLHPSARALWLLYLPLIVPQIAFLPGLQTLAILGGLDGNRPAVIAAHVVFVLPYVFLSLADPWRAWDTRHGAVARALGAGPSGVFWRVRLPMLLRPVLTAAAVGCAVSVGQFLPTLLVGGGRVQTLTTEAVALASGGDRRVIGATALAQTAAAFLPFAVALAVPALAWRNRRGLRHG</sequence>
<dbReference type="PROSITE" id="PS50928">
    <property type="entry name" value="ABC_TM1"/>
    <property type="match status" value="2"/>
</dbReference>
<feature type="domain" description="ABC transmembrane type-1" evidence="8">
    <location>
        <begin position="360"/>
        <end position="555"/>
    </location>
</feature>
<dbReference type="Proteomes" id="UP000015347">
    <property type="component" value="Unassembled WGS sequence"/>
</dbReference>
<evidence type="ECO:0000256" key="7">
    <source>
        <dbReference type="RuleBase" id="RU363032"/>
    </source>
</evidence>
<dbReference type="CDD" id="cd06261">
    <property type="entry name" value="TM_PBP2"/>
    <property type="match status" value="1"/>
</dbReference>
<evidence type="ECO:0000313" key="10">
    <source>
        <dbReference type="Proteomes" id="UP000015347"/>
    </source>
</evidence>
<dbReference type="PANTHER" id="PTHR30183:SF6">
    <property type="entry name" value="INNER MEMBRANE ABC TRANSPORTER PERMEASE PROTEIN YNJC"/>
    <property type="match status" value="1"/>
</dbReference>
<dbReference type="GO" id="GO:0005886">
    <property type="term" value="C:plasma membrane"/>
    <property type="evidence" value="ECO:0007669"/>
    <property type="project" value="UniProtKB-SubCell"/>
</dbReference>
<keyword evidence="6 7" id="KW-0472">Membrane</keyword>
<feature type="transmembrane region" description="Helical" evidence="7">
    <location>
        <begin position="485"/>
        <end position="509"/>
    </location>
</feature>
<reference evidence="10" key="1">
    <citation type="journal article" date="2014" name="Stand. Genomic Sci.">
        <title>Genome sequence of the exopolysaccharide-producing Salipiger mucosus type strain (DSM 16094(T)), a moderately halophilic member of the Roseobacter clade.</title>
        <authorList>
            <person name="Riedel T."/>
            <person name="Spring S."/>
            <person name="Fiebig A."/>
            <person name="Petersen J."/>
            <person name="Kyrpides N.C."/>
            <person name="Goker M."/>
            <person name="Klenk H.P."/>
        </authorList>
    </citation>
    <scope>NUCLEOTIDE SEQUENCE [LARGE SCALE GENOMIC DNA]</scope>
    <source>
        <strain evidence="10">DSM 16094</strain>
    </source>
</reference>
<evidence type="ECO:0000256" key="1">
    <source>
        <dbReference type="ARBA" id="ARBA00004651"/>
    </source>
</evidence>
<comment type="similarity">
    <text evidence="7">Belongs to the binding-protein-dependent transport system permease family.</text>
</comment>
<protein>
    <submittedName>
        <fullName evidence="9">ABC transporter, permease protein YnjC</fullName>
    </submittedName>
</protein>
<dbReference type="PANTHER" id="PTHR30183">
    <property type="entry name" value="MOLYBDENUM TRANSPORT SYSTEM PERMEASE PROTEIN MODB"/>
    <property type="match status" value="1"/>
</dbReference>
<dbReference type="Pfam" id="PF00528">
    <property type="entry name" value="BPD_transp_1"/>
    <property type="match status" value="1"/>
</dbReference>
<name>S9QDN6_9RHOB</name>
<evidence type="ECO:0000259" key="8">
    <source>
        <dbReference type="PROSITE" id="PS50928"/>
    </source>
</evidence>
<accession>S9QDN6</accession>
<keyword evidence="5 7" id="KW-1133">Transmembrane helix</keyword>
<proteinExistence type="inferred from homology"/>
<feature type="transmembrane region" description="Helical" evidence="7">
    <location>
        <begin position="69"/>
        <end position="91"/>
    </location>
</feature>
<dbReference type="AlphaFoldDB" id="S9QDN6"/>
<dbReference type="InterPro" id="IPR035906">
    <property type="entry name" value="MetI-like_sf"/>
</dbReference>
<feature type="transmembrane region" description="Helical" evidence="7">
    <location>
        <begin position="153"/>
        <end position="178"/>
    </location>
</feature>
<keyword evidence="2 7" id="KW-0813">Transport</keyword>
<feature type="transmembrane region" description="Helical" evidence="7">
    <location>
        <begin position="112"/>
        <end position="133"/>
    </location>
</feature>
<feature type="transmembrane region" description="Helical" evidence="7">
    <location>
        <begin position="252"/>
        <end position="276"/>
    </location>
</feature>
<dbReference type="InterPro" id="IPR000515">
    <property type="entry name" value="MetI-like"/>
</dbReference>
<dbReference type="Gene3D" id="1.10.3720.10">
    <property type="entry name" value="MetI-like"/>
    <property type="match status" value="2"/>
</dbReference>
<feature type="transmembrane region" description="Helical" evidence="7">
    <location>
        <begin position="529"/>
        <end position="556"/>
    </location>
</feature>
<dbReference type="STRING" id="1123237.Salmuc_04755"/>
<keyword evidence="4 7" id="KW-0812">Transmembrane</keyword>
<evidence type="ECO:0000256" key="3">
    <source>
        <dbReference type="ARBA" id="ARBA00022475"/>
    </source>
</evidence>
<feature type="domain" description="ABC transmembrane type-1" evidence="8">
    <location>
        <begin position="61"/>
        <end position="276"/>
    </location>
</feature>
<comment type="caution">
    <text evidence="9">The sequence shown here is derived from an EMBL/GenBank/DDBJ whole genome shotgun (WGS) entry which is preliminary data.</text>
</comment>
<dbReference type="eggNOG" id="COG4135">
    <property type="taxonomic scope" value="Bacteria"/>
</dbReference>
<keyword evidence="3" id="KW-1003">Cell membrane</keyword>
<evidence type="ECO:0000256" key="6">
    <source>
        <dbReference type="ARBA" id="ARBA00023136"/>
    </source>
</evidence>
<feature type="transmembrane region" description="Helical" evidence="7">
    <location>
        <begin position="305"/>
        <end position="331"/>
    </location>
</feature>
<dbReference type="HOGENOM" id="CLU_026097_0_0_5"/>
<evidence type="ECO:0000256" key="4">
    <source>
        <dbReference type="ARBA" id="ARBA00022692"/>
    </source>
</evidence>
<dbReference type="SUPFAM" id="SSF161098">
    <property type="entry name" value="MetI-like"/>
    <property type="match status" value="2"/>
</dbReference>